<reference evidence="1 2" key="1">
    <citation type="submission" date="2017-05" db="EMBL/GenBank/DDBJ databases">
        <title>Genome sequence for an aflatoxigenic pathogen of Argentinian peanut, Aspergillus arachidicola.</title>
        <authorList>
            <person name="Moore G."/>
            <person name="Beltz S.B."/>
            <person name="Mack B.M."/>
        </authorList>
    </citation>
    <scope>NUCLEOTIDE SEQUENCE [LARGE SCALE GENOMIC DNA]</scope>
    <source>
        <strain evidence="1 2">CBS 117610</strain>
    </source>
</reference>
<proteinExistence type="predicted"/>
<evidence type="ECO:0000313" key="2">
    <source>
        <dbReference type="Proteomes" id="UP000231358"/>
    </source>
</evidence>
<organism evidence="1 2">
    <name type="scientific">Aspergillus arachidicola</name>
    <dbReference type="NCBI Taxonomy" id="656916"/>
    <lineage>
        <taxon>Eukaryota</taxon>
        <taxon>Fungi</taxon>
        <taxon>Dikarya</taxon>
        <taxon>Ascomycota</taxon>
        <taxon>Pezizomycotina</taxon>
        <taxon>Eurotiomycetes</taxon>
        <taxon>Eurotiomycetidae</taxon>
        <taxon>Eurotiales</taxon>
        <taxon>Aspergillaceae</taxon>
        <taxon>Aspergillus</taxon>
        <taxon>Aspergillus subgen. Circumdati</taxon>
    </lineage>
</organism>
<sequence>MSAHAWLWHFLESAMITEFPDIHLMLLSVSYSDMGLENAVKAVEGCARAVTHTGTLLQDELGIDYRVNGRQ</sequence>
<keyword evidence="2" id="KW-1185">Reference proteome</keyword>
<gene>
    <name evidence="1" type="ORF">AARAC_002181</name>
</gene>
<dbReference type="AlphaFoldDB" id="A0A2G7FLW6"/>
<dbReference type="EMBL" id="NEXV01000549">
    <property type="protein sequence ID" value="PIG81632.1"/>
    <property type="molecule type" value="Genomic_DNA"/>
</dbReference>
<accession>A0A2G7FLW6</accession>
<comment type="caution">
    <text evidence="1">The sequence shown here is derived from an EMBL/GenBank/DDBJ whole genome shotgun (WGS) entry which is preliminary data.</text>
</comment>
<dbReference type="Proteomes" id="UP000231358">
    <property type="component" value="Unassembled WGS sequence"/>
</dbReference>
<name>A0A2G7FLW6_9EURO</name>
<evidence type="ECO:0000313" key="1">
    <source>
        <dbReference type="EMBL" id="PIG81632.1"/>
    </source>
</evidence>
<protein>
    <submittedName>
        <fullName evidence="1">Uncharacterized protein</fullName>
    </submittedName>
</protein>